<evidence type="ECO:0000256" key="2">
    <source>
        <dbReference type="ARBA" id="ARBA00022543"/>
    </source>
</evidence>
<evidence type="ECO:0000256" key="9">
    <source>
        <dbReference type="ARBA" id="ARBA00023136"/>
    </source>
</evidence>
<feature type="compositionally biased region" description="Basic and acidic residues" evidence="12">
    <location>
        <begin position="395"/>
        <end position="404"/>
    </location>
</feature>
<feature type="transmembrane region" description="Helical" evidence="13">
    <location>
        <begin position="200"/>
        <end position="220"/>
    </location>
</feature>
<dbReference type="InterPro" id="IPR017452">
    <property type="entry name" value="GPCR_Rhodpsn_7TM"/>
</dbReference>
<dbReference type="PRINTS" id="PR00237">
    <property type="entry name" value="GPCRRHODOPSN"/>
</dbReference>
<evidence type="ECO:0000313" key="15">
    <source>
        <dbReference type="EMBL" id="BAC76022.1"/>
    </source>
</evidence>
<evidence type="ECO:0000256" key="1">
    <source>
        <dbReference type="ARBA" id="ARBA00004141"/>
    </source>
</evidence>
<evidence type="ECO:0000256" key="5">
    <source>
        <dbReference type="ARBA" id="ARBA00022925"/>
    </source>
</evidence>
<keyword evidence="7" id="KW-0157">Chromophore</keyword>
<name>Q868G1_BRABE</name>
<dbReference type="InterPro" id="IPR050125">
    <property type="entry name" value="GPCR_opsins"/>
</dbReference>
<keyword evidence="3" id="KW-0716">Sensory transduction</keyword>
<dbReference type="InterPro" id="IPR027430">
    <property type="entry name" value="Retinal_BS"/>
</dbReference>
<dbReference type="EMBL" id="AB050609">
    <property type="protein sequence ID" value="BAC76022.1"/>
    <property type="molecule type" value="mRNA"/>
</dbReference>
<proteinExistence type="evidence at transcript level"/>
<dbReference type="Gene3D" id="1.20.1070.10">
    <property type="entry name" value="Rhodopsin 7-helix transmembrane proteins"/>
    <property type="match status" value="1"/>
</dbReference>
<comment type="subcellular location">
    <subcellularLocation>
        <location evidence="1">Membrane</location>
        <topology evidence="1">Multi-pass membrane protein</topology>
    </subcellularLocation>
</comment>
<feature type="transmembrane region" description="Helical" evidence="13">
    <location>
        <begin position="84"/>
        <end position="108"/>
    </location>
</feature>
<feature type="compositionally biased region" description="Polar residues" evidence="12">
    <location>
        <begin position="422"/>
        <end position="435"/>
    </location>
</feature>
<feature type="region of interest" description="Disordered" evidence="12">
    <location>
        <begin position="385"/>
        <end position="435"/>
    </location>
</feature>
<dbReference type="GO" id="GO:0007602">
    <property type="term" value="P:phototransduction"/>
    <property type="evidence" value="ECO:0007669"/>
    <property type="project" value="UniProtKB-KW"/>
</dbReference>
<dbReference type="GO" id="GO:0004930">
    <property type="term" value="F:G protein-coupled receptor activity"/>
    <property type="evidence" value="ECO:0007669"/>
    <property type="project" value="UniProtKB-KW"/>
</dbReference>
<evidence type="ECO:0000256" key="11">
    <source>
        <dbReference type="ARBA" id="ARBA00023224"/>
    </source>
</evidence>
<keyword evidence="5" id="KW-0681">Retinal protein</keyword>
<dbReference type="AlphaFoldDB" id="Q868G1"/>
<accession>Q868G1</accession>
<evidence type="ECO:0000256" key="4">
    <source>
        <dbReference type="ARBA" id="ARBA00022692"/>
    </source>
</evidence>
<keyword evidence="6 13" id="KW-1133">Transmembrane helix</keyword>
<dbReference type="GO" id="GO:0016020">
    <property type="term" value="C:membrane"/>
    <property type="evidence" value="ECO:0007669"/>
    <property type="project" value="UniProtKB-SubCell"/>
</dbReference>
<evidence type="ECO:0000259" key="14">
    <source>
        <dbReference type="PROSITE" id="PS50262"/>
    </source>
</evidence>
<dbReference type="PROSITE" id="PS50262">
    <property type="entry name" value="G_PROTEIN_RECEP_F1_2"/>
    <property type="match status" value="1"/>
</dbReference>
<dbReference type="Pfam" id="PF00001">
    <property type="entry name" value="7tm_1"/>
    <property type="match status" value="1"/>
</dbReference>
<reference evidence="15" key="1">
    <citation type="submission" date="2000-10" db="EMBL/GenBank/DDBJ databases">
        <authorList>
            <person name="Miyata T."/>
            <person name="Koyanagi M."/>
            <person name="Iwabe N."/>
        </authorList>
    </citation>
    <scope>NUCLEOTIDE SEQUENCE</scope>
</reference>
<dbReference type="SMART" id="SM01381">
    <property type="entry name" value="7TM_GPCR_Srsx"/>
    <property type="match status" value="1"/>
</dbReference>
<keyword evidence="11" id="KW-0807">Transducer</keyword>
<evidence type="ECO:0000256" key="13">
    <source>
        <dbReference type="SAM" id="Phobius"/>
    </source>
</evidence>
<feature type="transmembrane region" description="Helical" evidence="13">
    <location>
        <begin position="120"/>
        <end position="144"/>
    </location>
</feature>
<dbReference type="PROSITE" id="PS00238">
    <property type="entry name" value="OPSIN"/>
    <property type="match status" value="1"/>
</dbReference>
<keyword evidence="9 13" id="KW-0472">Membrane</keyword>
<dbReference type="CDD" id="cd14969">
    <property type="entry name" value="7tmA_Opsins_type2_animals"/>
    <property type="match status" value="1"/>
</dbReference>
<evidence type="ECO:0000256" key="7">
    <source>
        <dbReference type="ARBA" id="ARBA00022991"/>
    </source>
</evidence>
<keyword evidence="8" id="KW-0297">G-protein coupled receptor</keyword>
<keyword evidence="2" id="KW-0600">Photoreceptor protein</keyword>
<feature type="transmembrane region" description="Helical" evidence="13">
    <location>
        <begin position="296"/>
        <end position="314"/>
    </location>
</feature>
<keyword evidence="4 13" id="KW-0812">Transmembrane</keyword>
<organism evidence="15">
    <name type="scientific">Branchiostoma belcheri</name>
    <name type="common">Amphioxus</name>
    <dbReference type="NCBI Taxonomy" id="7741"/>
    <lineage>
        <taxon>Eukaryota</taxon>
        <taxon>Metazoa</taxon>
        <taxon>Chordata</taxon>
        <taxon>Cephalochordata</taxon>
        <taxon>Leptocardii</taxon>
        <taxon>Amphioxiformes</taxon>
        <taxon>Branchiostomatidae</taxon>
        <taxon>Branchiostoma</taxon>
    </lineage>
</organism>
<protein>
    <submittedName>
        <fullName evidence="15">Opsin</fullName>
    </submittedName>
</protein>
<evidence type="ECO:0000256" key="6">
    <source>
        <dbReference type="ARBA" id="ARBA00022989"/>
    </source>
</evidence>
<feature type="transmembrane region" description="Helical" evidence="13">
    <location>
        <begin position="248"/>
        <end position="269"/>
    </location>
</feature>
<feature type="transmembrane region" description="Helical" evidence="13">
    <location>
        <begin position="156"/>
        <end position="179"/>
    </location>
</feature>
<dbReference type="PANTHER" id="PTHR24240">
    <property type="entry name" value="OPSIN"/>
    <property type="match status" value="1"/>
</dbReference>
<evidence type="ECO:0000256" key="10">
    <source>
        <dbReference type="ARBA" id="ARBA00023170"/>
    </source>
</evidence>
<dbReference type="GO" id="GO:0009881">
    <property type="term" value="F:photoreceptor activity"/>
    <property type="evidence" value="ECO:0007669"/>
    <property type="project" value="UniProtKB-KW"/>
</dbReference>
<reference evidence="15" key="2">
    <citation type="journal article" date="2002" name="FEBS Lett.">
        <title>Amphioxus homologs of Go-coupled rhodopsin and peropsin having 11-cis- and all-trans-retinals as their chromophores.</title>
        <authorList>
            <person name="Koyanagi M."/>
            <person name="Terakita A."/>
            <person name="Kubokawa K."/>
            <person name="Shichida Y."/>
        </authorList>
    </citation>
    <scope>NUCLEOTIDE SEQUENCE</scope>
</reference>
<gene>
    <name evidence="15" type="primary">Amphiop5</name>
</gene>
<feature type="compositionally biased region" description="Polar residues" evidence="12">
    <location>
        <begin position="385"/>
        <end position="394"/>
    </location>
</feature>
<evidence type="ECO:0000256" key="8">
    <source>
        <dbReference type="ARBA" id="ARBA00023040"/>
    </source>
</evidence>
<feature type="domain" description="G-protein coupled receptors family 1 profile" evidence="14">
    <location>
        <begin position="99"/>
        <end position="352"/>
    </location>
</feature>
<evidence type="ECO:0000256" key="12">
    <source>
        <dbReference type="SAM" id="MobiDB-lite"/>
    </source>
</evidence>
<dbReference type="SUPFAM" id="SSF81321">
    <property type="entry name" value="Family A G protein-coupled receptor-like"/>
    <property type="match status" value="1"/>
</dbReference>
<sequence length="462" mass="51424">MSSVYDRNVSNSRWEGQVPTLATLRGNTDLIGQPRDWSTETVMLGIYNVVNATEYGNNTTFAAWDFKRNGTGGEEEVEFFGYDAVAGVIAIIGVVGFVSNGAVVVLFLKFPQLRTPFNLLLLNMAVADLLVSVCGNTLSFASAVRHRWLWGRPGCVWYGFANHLFGLVSLISLAVISFLRYRMVVKPKGPGSSYLTYTKVGLAILFIYLYCLLWTTLPIAGWSSYQLEGPKIGCSVAWEEHSWSNTSYIVVLFITCLFAPLLIIVYSYYRLWHKVKQGSRNLPAAMRKSSQKEQKIAMMVIVMITCFMVCWLPYGAMALVVTFGGERLISHTAAVVPSLLAKSSTCYNPVVYFAMNSQFRRYFQDLLCCGRRLFDVSQSVVTGNTAMPRNNSQGFRKDDSDQKQDNGLPKQSEGPMCDHSSNESQMEGSRHNTAASQQWIEMQTIAVVVKAVEVDTSAANEP</sequence>
<keyword evidence="10" id="KW-0675">Receptor</keyword>
<dbReference type="InterPro" id="IPR000276">
    <property type="entry name" value="GPCR_Rhodpsn"/>
</dbReference>
<evidence type="ECO:0000256" key="3">
    <source>
        <dbReference type="ARBA" id="ARBA00022606"/>
    </source>
</evidence>